<dbReference type="EMBL" id="FQVN01000004">
    <property type="protein sequence ID" value="SHF58711.1"/>
    <property type="molecule type" value="Genomic_DNA"/>
</dbReference>
<dbReference type="Proteomes" id="UP000184501">
    <property type="component" value="Unassembled WGS sequence"/>
</dbReference>
<dbReference type="SUPFAM" id="SSF52309">
    <property type="entry name" value="N-(deoxy)ribosyltransferase-like"/>
    <property type="match status" value="1"/>
</dbReference>
<keyword evidence="2" id="KW-1185">Reference proteome</keyword>
<dbReference type="AlphaFoldDB" id="A0A1M5CVC1"/>
<dbReference type="STRING" id="2017.SAMN05444320_104186"/>
<dbReference type="RefSeq" id="WP_073483104.1">
    <property type="nucleotide sequence ID" value="NZ_FQVN01000004.1"/>
</dbReference>
<dbReference type="OrthoDB" id="4743790at2"/>
<organism evidence="1 2">
    <name type="scientific">Streptoalloteichus hindustanus</name>
    <dbReference type="NCBI Taxonomy" id="2017"/>
    <lineage>
        <taxon>Bacteria</taxon>
        <taxon>Bacillati</taxon>
        <taxon>Actinomycetota</taxon>
        <taxon>Actinomycetes</taxon>
        <taxon>Pseudonocardiales</taxon>
        <taxon>Pseudonocardiaceae</taxon>
        <taxon>Streptoalloteichus</taxon>
    </lineage>
</organism>
<gene>
    <name evidence="1" type="ORF">SAMN05444320_104186</name>
</gene>
<reference evidence="1 2" key="1">
    <citation type="submission" date="2016-11" db="EMBL/GenBank/DDBJ databases">
        <authorList>
            <person name="Jaros S."/>
            <person name="Januszkiewicz K."/>
            <person name="Wedrychowicz H."/>
        </authorList>
    </citation>
    <scope>NUCLEOTIDE SEQUENCE [LARGE SCALE GENOMIC DNA]</scope>
    <source>
        <strain evidence="1 2">DSM 44523</strain>
    </source>
</reference>
<evidence type="ECO:0000313" key="1">
    <source>
        <dbReference type="EMBL" id="SHF58711.1"/>
    </source>
</evidence>
<dbReference type="InterPro" id="IPR007710">
    <property type="entry name" value="Nucleoside_deoxyribTrfase"/>
</dbReference>
<sequence length="192" mass="20674">MHQDFRVFLAAPFAQWLSADGVVDSRARRGLTALRQTFLNLGLPVFSAHHNERWGQGWLPPETCVPSDFRAMQTADVVCAYLGTPPSGGVCLELGWASAMHKPVLLVLDDGARPSQMIEGLATVTPVRRLVVTDGLTEETAREIVDATVALAGDCSPQQRTAWRADALDASLGYVRAIQVAQTSELLGDSCG</sequence>
<dbReference type="Gene3D" id="3.40.50.450">
    <property type="match status" value="1"/>
</dbReference>
<keyword evidence="1" id="KW-0808">Transferase</keyword>
<name>A0A1M5CVC1_STRHI</name>
<accession>A0A1M5CVC1</accession>
<proteinExistence type="predicted"/>
<dbReference type="Pfam" id="PF05014">
    <property type="entry name" value="Nuc_deoxyrib_tr"/>
    <property type="match status" value="1"/>
</dbReference>
<protein>
    <submittedName>
        <fullName evidence="1">Nucleoside 2-deoxyribosyltransferase</fullName>
    </submittedName>
</protein>
<evidence type="ECO:0000313" key="2">
    <source>
        <dbReference type="Proteomes" id="UP000184501"/>
    </source>
</evidence>
<dbReference type="GO" id="GO:0016740">
    <property type="term" value="F:transferase activity"/>
    <property type="evidence" value="ECO:0007669"/>
    <property type="project" value="UniProtKB-KW"/>
</dbReference>